<dbReference type="CDD" id="cd01167">
    <property type="entry name" value="bac_FRK"/>
    <property type="match status" value="1"/>
</dbReference>
<dbReference type="EMBL" id="JANTEZ010000006">
    <property type="protein sequence ID" value="MCS5715966.1"/>
    <property type="molecule type" value="Genomic_DNA"/>
</dbReference>
<dbReference type="InterPro" id="IPR050306">
    <property type="entry name" value="PfkB_Carbo_kinase"/>
</dbReference>
<keyword evidence="5" id="KW-0067">ATP-binding</keyword>
<gene>
    <name evidence="7" type="ORF">NVV95_15580</name>
</gene>
<dbReference type="GO" id="GO:0016301">
    <property type="term" value="F:kinase activity"/>
    <property type="evidence" value="ECO:0007669"/>
    <property type="project" value="UniProtKB-KW"/>
</dbReference>
<proteinExistence type="inferred from homology"/>
<dbReference type="PROSITE" id="PS00583">
    <property type="entry name" value="PFKB_KINASES_1"/>
    <property type="match status" value="1"/>
</dbReference>
<evidence type="ECO:0000259" key="6">
    <source>
        <dbReference type="Pfam" id="PF00294"/>
    </source>
</evidence>
<evidence type="ECO:0000313" key="8">
    <source>
        <dbReference type="Proteomes" id="UP001165580"/>
    </source>
</evidence>
<dbReference type="InterPro" id="IPR002173">
    <property type="entry name" value="Carboh/pur_kinase_PfkB_CS"/>
</dbReference>
<sequence>MSDDTPAPQITEPIPGSTTIVAIGEALVDVVQRPGAEPVEHPGGSPMNIALGLARLGRPVTLVTEIGTDDRGAAIAEHVRSAGVALAPGSIRDEPTSSATAHLGVDGSASYTFDLRWSLPAGLAADDPALTAAGIVHAGSIAAFLEPGGSEVAALLTALAAGETPPLITFDPNIRPSIVPDHATVLARFEQLAALTTLLKLSDEDAEWLYPGAGPDEAADRILELGPAVVAVTRGGDGALLATAEHRRPVPGVAVEVADTIGAGDSFMSALIDRLAGLVDEGVPLESLRDGHAFDPIRLGLIGDFAVRCAAITVSRPGANPPTRADIAD</sequence>
<protein>
    <submittedName>
        <fullName evidence="7">Carbohydrate kinase</fullName>
    </submittedName>
</protein>
<keyword evidence="3" id="KW-0547">Nucleotide-binding</keyword>
<dbReference type="Gene3D" id="3.40.1190.20">
    <property type="match status" value="1"/>
</dbReference>
<feature type="domain" description="Carbohydrate kinase PfkB" evidence="6">
    <location>
        <begin position="18"/>
        <end position="322"/>
    </location>
</feature>
<evidence type="ECO:0000256" key="2">
    <source>
        <dbReference type="ARBA" id="ARBA00022679"/>
    </source>
</evidence>
<evidence type="ECO:0000256" key="5">
    <source>
        <dbReference type="ARBA" id="ARBA00022840"/>
    </source>
</evidence>
<keyword evidence="8" id="KW-1185">Reference proteome</keyword>
<evidence type="ECO:0000256" key="1">
    <source>
        <dbReference type="ARBA" id="ARBA00010688"/>
    </source>
</evidence>
<dbReference type="SUPFAM" id="SSF53613">
    <property type="entry name" value="Ribokinase-like"/>
    <property type="match status" value="1"/>
</dbReference>
<dbReference type="Pfam" id="PF00294">
    <property type="entry name" value="PfkB"/>
    <property type="match status" value="1"/>
</dbReference>
<evidence type="ECO:0000313" key="7">
    <source>
        <dbReference type="EMBL" id="MCS5715966.1"/>
    </source>
</evidence>
<evidence type="ECO:0000256" key="4">
    <source>
        <dbReference type="ARBA" id="ARBA00022777"/>
    </source>
</evidence>
<comment type="similarity">
    <text evidence="1">Belongs to the carbohydrate kinase PfkB family.</text>
</comment>
<reference evidence="7" key="1">
    <citation type="submission" date="2022-08" db="EMBL/GenBank/DDBJ databases">
        <authorList>
            <person name="Deng Y."/>
            <person name="Han X.-F."/>
            <person name="Zhang Y.-Q."/>
        </authorList>
    </citation>
    <scope>NUCLEOTIDE SEQUENCE</scope>
    <source>
        <strain evidence="7">CPCC 205716</strain>
    </source>
</reference>
<evidence type="ECO:0000256" key="3">
    <source>
        <dbReference type="ARBA" id="ARBA00022741"/>
    </source>
</evidence>
<keyword evidence="2" id="KW-0808">Transferase</keyword>
<dbReference type="PROSITE" id="PS00584">
    <property type="entry name" value="PFKB_KINASES_2"/>
    <property type="match status" value="1"/>
</dbReference>
<accession>A0ABT2GMJ0</accession>
<dbReference type="RefSeq" id="WP_259487461.1">
    <property type="nucleotide sequence ID" value="NZ_JANTEZ010000006.1"/>
</dbReference>
<dbReference type="PANTHER" id="PTHR43085">
    <property type="entry name" value="HEXOKINASE FAMILY MEMBER"/>
    <property type="match status" value="1"/>
</dbReference>
<dbReference type="InterPro" id="IPR029056">
    <property type="entry name" value="Ribokinase-like"/>
</dbReference>
<name>A0ABT2GMJ0_9MICO</name>
<comment type="caution">
    <text evidence="7">The sequence shown here is derived from an EMBL/GenBank/DDBJ whole genome shotgun (WGS) entry which is preliminary data.</text>
</comment>
<dbReference type="Proteomes" id="UP001165580">
    <property type="component" value="Unassembled WGS sequence"/>
</dbReference>
<keyword evidence="4 7" id="KW-0418">Kinase</keyword>
<dbReference type="InterPro" id="IPR011611">
    <property type="entry name" value="PfkB_dom"/>
</dbReference>
<dbReference type="PANTHER" id="PTHR43085:SF1">
    <property type="entry name" value="PSEUDOURIDINE KINASE-RELATED"/>
    <property type="match status" value="1"/>
</dbReference>
<organism evidence="7 8">
    <name type="scientific">Herbiconiux gentiana</name>
    <dbReference type="NCBI Taxonomy" id="2970912"/>
    <lineage>
        <taxon>Bacteria</taxon>
        <taxon>Bacillati</taxon>
        <taxon>Actinomycetota</taxon>
        <taxon>Actinomycetes</taxon>
        <taxon>Micrococcales</taxon>
        <taxon>Microbacteriaceae</taxon>
        <taxon>Herbiconiux</taxon>
    </lineage>
</organism>